<feature type="region of interest" description="Disordered" evidence="3">
    <location>
        <begin position="221"/>
        <end position="241"/>
    </location>
</feature>
<dbReference type="NCBIfam" id="NF041496">
    <property type="entry name" value="MobQ"/>
    <property type="match status" value="1"/>
</dbReference>
<dbReference type="RefSeq" id="WP_263544847.1">
    <property type="nucleotide sequence ID" value="NZ_JAOVZO020000001.1"/>
</dbReference>
<dbReference type="Pfam" id="PF03389">
    <property type="entry name" value="MobA_MobL"/>
    <property type="match status" value="1"/>
</dbReference>
<evidence type="ECO:0000256" key="2">
    <source>
        <dbReference type="ARBA" id="ARBA00022971"/>
    </source>
</evidence>
<proteinExistence type="inferred from homology"/>
<keyword evidence="2" id="KW-0184">Conjugation</keyword>
<sequence length="534" mass="58301">MAIFHASLRSFSRSRGESATAAVAYRGGLRVADDRTGLVHDYRARLGVEAVFTCAPKSAPAWATTPETLWNAVEKYERRVNSVLARELVVALPAELSPDQRQGLARRLTDMVVERYGVAATAAVHDPSRSGDDRNFHTHILMTTRVVGASGFGEKIRVLNDPRTGPTELKNLRALVAEHTNSALAIAGRAERVDHRTLRAQAADAARRGDLDAVVRLAREPTQHEGKAATAAQRRGEPSPRAAANITTRRANDITVAAGRSRVRAFRAAHASLPITPARSRSAVREPFLGSIEFHARATGPGARLQNQEATQRQRALRIERNNLRAYIEGLRRTVELAEASFNAYVRALRLSSAEFERLAALIQVNGERARAFREAAECYSLYELAVQTHAQRRAGVARAQVAADRARHAVEHTEQARPPVFKPLSRRAWAEKRRAERRALVEAEGRELAAARGASSDDVEAAEARWRAAEARRRSVLQLPGDGRRAAADGIPAAATSPAVPEAGPPGGAPVEPRPPQQRPPAPRPRPARRPRI</sequence>
<gene>
    <name evidence="5" type="ORF">OD750_000195</name>
</gene>
<keyword evidence="6" id="KW-1185">Reference proteome</keyword>
<dbReference type="Proteomes" id="UP001139971">
    <property type="component" value="Unassembled WGS sequence"/>
</dbReference>
<organism evidence="5 6">
    <name type="scientific">Tahibacter soli</name>
    <dbReference type="NCBI Taxonomy" id="2983605"/>
    <lineage>
        <taxon>Bacteria</taxon>
        <taxon>Pseudomonadati</taxon>
        <taxon>Pseudomonadota</taxon>
        <taxon>Gammaproteobacteria</taxon>
        <taxon>Lysobacterales</taxon>
        <taxon>Rhodanobacteraceae</taxon>
        <taxon>Tahibacter</taxon>
    </lineage>
</organism>
<dbReference type="AlphaFoldDB" id="A0A9X3YFG0"/>
<evidence type="ECO:0000256" key="3">
    <source>
        <dbReference type="SAM" id="MobiDB-lite"/>
    </source>
</evidence>
<dbReference type="EMBL" id="JAOVZO020000001">
    <property type="protein sequence ID" value="MDC8010959.1"/>
    <property type="molecule type" value="Genomic_DNA"/>
</dbReference>
<evidence type="ECO:0000313" key="6">
    <source>
        <dbReference type="Proteomes" id="UP001139971"/>
    </source>
</evidence>
<accession>A0A9X3YFG0</accession>
<feature type="region of interest" description="Disordered" evidence="3">
    <location>
        <begin position="474"/>
        <end position="534"/>
    </location>
</feature>
<feature type="compositionally biased region" description="Pro residues" evidence="3">
    <location>
        <begin position="504"/>
        <end position="526"/>
    </location>
</feature>
<dbReference type="Gene3D" id="3.30.930.30">
    <property type="match status" value="1"/>
</dbReference>
<comment type="caution">
    <text evidence="5">The sequence shown here is derived from an EMBL/GenBank/DDBJ whole genome shotgun (WGS) entry which is preliminary data.</text>
</comment>
<name>A0A9X3YFG0_9GAMM</name>
<dbReference type="InterPro" id="IPR005053">
    <property type="entry name" value="MobA_MobL"/>
</dbReference>
<protein>
    <submittedName>
        <fullName evidence="5">MobA/MobL family protein</fullName>
    </submittedName>
</protein>
<reference evidence="5" key="1">
    <citation type="submission" date="2023-02" db="EMBL/GenBank/DDBJ databases">
        <title>Tahibacter soli sp. nov. isolated from soil.</title>
        <authorList>
            <person name="Baek J.H."/>
            <person name="Lee J.K."/>
            <person name="Choi D.G."/>
            <person name="Jeon C.O."/>
        </authorList>
    </citation>
    <scope>NUCLEOTIDE SEQUENCE</scope>
    <source>
        <strain evidence="5">BL</strain>
    </source>
</reference>
<evidence type="ECO:0000256" key="1">
    <source>
        <dbReference type="ARBA" id="ARBA00010873"/>
    </source>
</evidence>
<evidence type="ECO:0000313" key="5">
    <source>
        <dbReference type="EMBL" id="MDC8010959.1"/>
    </source>
</evidence>
<evidence type="ECO:0000259" key="4">
    <source>
        <dbReference type="Pfam" id="PF03389"/>
    </source>
</evidence>
<feature type="domain" description="MobA/MobL protein" evidence="4">
    <location>
        <begin position="18"/>
        <end position="234"/>
    </location>
</feature>
<comment type="similarity">
    <text evidence="1">Belongs to the MobA/MobL family.</text>
</comment>
<feature type="compositionally biased region" description="Low complexity" evidence="3">
    <location>
        <begin position="489"/>
        <end position="503"/>
    </location>
</feature>